<dbReference type="OMA" id="WARDHPS"/>
<dbReference type="GO" id="GO:0042407">
    <property type="term" value="P:cristae formation"/>
    <property type="evidence" value="ECO:0007669"/>
    <property type="project" value="EnsemblFungi"/>
</dbReference>
<keyword evidence="8 11" id="KW-0496">Mitochondrion</keyword>
<evidence type="ECO:0000256" key="6">
    <source>
        <dbReference type="ARBA" id="ARBA00022792"/>
    </source>
</evidence>
<dbReference type="GO" id="GO:0045259">
    <property type="term" value="C:proton-transporting ATP synthase complex"/>
    <property type="evidence" value="ECO:0007669"/>
    <property type="project" value="UniProtKB-UniRule"/>
</dbReference>
<dbReference type="GO" id="GO:0046933">
    <property type="term" value="F:proton-transporting ATP synthase activity, rotational mechanism"/>
    <property type="evidence" value="ECO:0007669"/>
    <property type="project" value="EnsemblFungi"/>
</dbReference>
<evidence type="ECO:0000256" key="10">
    <source>
        <dbReference type="ARBA" id="ARBA00023310"/>
    </source>
</evidence>
<dbReference type="FunCoup" id="G8JX83">
    <property type="interactions" value="110"/>
</dbReference>
<comment type="subunit">
    <text evidence="11">F-type ATPases have 2 components, CF(1) - the catalytic core - and CF(0) - the membrane proton channel. CF(1) and CF(0) have multiple subunits.</text>
</comment>
<dbReference type="OrthoDB" id="2125027at2759"/>
<comment type="similarity">
    <text evidence="2 11">Belongs to the ATPase e subunit family.</text>
</comment>
<dbReference type="GeneID" id="11469903"/>
<keyword evidence="13" id="KW-1185">Reference proteome</keyword>
<evidence type="ECO:0000256" key="11">
    <source>
        <dbReference type="RuleBase" id="RU367005"/>
    </source>
</evidence>
<evidence type="ECO:0000256" key="9">
    <source>
        <dbReference type="ARBA" id="ARBA00023136"/>
    </source>
</evidence>
<dbReference type="STRING" id="931890.G8JX83"/>
<evidence type="ECO:0000256" key="1">
    <source>
        <dbReference type="ARBA" id="ARBA00004273"/>
    </source>
</evidence>
<proteinExistence type="inferred from homology"/>
<keyword evidence="7 11" id="KW-0406">Ion transport</keyword>
<keyword evidence="4 11" id="KW-0138">CF(0)</keyword>
<dbReference type="InParanoid" id="G8JX83"/>
<evidence type="ECO:0000256" key="7">
    <source>
        <dbReference type="ARBA" id="ARBA00023065"/>
    </source>
</evidence>
<dbReference type="Pfam" id="PF05680">
    <property type="entry name" value="ATP-synt_E"/>
    <property type="match status" value="1"/>
</dbReference>
<keyword evidence="9" id="KW-0472">Membrane</keyword>
<dbReference type="EMBL" id="CP002504">
    <property type="protein sequence ID" value="AET41457.1"/>
    <property type="molecule type" value="Genomic_DNA"/>
</dbReference>
<dbReference type="HOGENOM" id="CLU_159435_1_0_1"/>
<organism evidence="12 13">
    <name type="scientific">Eremothecium cymbalariae (strain CBS 270.75 / DBVPG 7215 / KCTC 17166 / NRRL Y-17582)</name>
    <name type="common">Yeast</name>
    <dbReference type="NCBI Taxonomy" id="931890"/>
    <lineage>
        <taxon>Eukaryota</taxon>
        <taxon>Fungi</taxon>
        <taxon>Dikarya</taxon>
        <taxon>Ascomycota</taxon>
        <taxon>Saccharomycotina</taxon>
        <taxon>Saccharomycetes</taxon>
        <taxon>Saccharomycetales</taxon>
        <taxon>Saccharomycetaceae</taxon>
        <taxon>Eremothecium</taxon>
    </lineage>
</organism>
<reference evidence="13" key="1">
    <citation type="journal article" date="2012" name="G3 (Bethesda)">
        <title>Pichia sorbitophila, an interspecies yeast hybrid reveals early steps of genome resolution following polyploidization.</title>
        <authorList>
            <person name="Leh Louis V."/>
            <person name="Despons L."/>
            <person name="Friedrich A."/>
            <person name="Martin T."/>
            <person name="Durrens P."/>
            <person name="Casaregola S."/>
            <person name="Neuveglise C."/>
            <person name="Fairhead C."/>
            <person name="Marck C."/>
            <person name="Cruz J.A."/>
            <person name="Straub M.L."/>
            <person name="Kugler V."/>
            <person name="Sacerdot C."/>
            <person name="Uzunov Z."/>
            <person name="Thierry A."/>
            <person name="Weiss S."/>
            <person name="Bleykasten C."/>
            <person name="De Montigny J."/>
            <person name="Jacques N."/>
            <person name="Jung P."/>
            <person name="Lemaire M."/>
            <person name="Mallet S."/>
            <person name="Morel G."/>
            <person name="Richard G.F."/>
            <person name="Sarkar A."/>
            <person name="Savel G."/>
            <person name="Schacherer J."/>
            <person name="Seret M.L."/>
            <person name="Talla E."/>
            <person name="Samson G."/>
            <person name="Jubin C."/>
            <person name="Poulain J."/>
            <person name="Vacherie B."/>
            <person name="Barbe V."/>
            <person name="Pelletier E."/>
            <person name="Sherman D.J."/>
            <person name="Westhof E."/>
            <person name="Weissenbach J."/>
            <person name="Baret P.V."/>
            <person name="Wincker P."/>
            <person name="Gaillardin C."/>
            <person name="Dujon B."/>
            <person name="Souciet J.L."/>
        </authorList>
    </citation>
    <scope>NUCLEOTIDE SEQUENCE [LARGE SCALE GENOMIC DNA]</scope>
    <source>
        <strain evidence="13">CBS 270.75 / DBVPG 7215 / KCTC 17166 / NRRL Y-17582</strain>
    </source>
</reference>
<comment type="subcellular location">
    <subcellularLocation>
        <location evidence="1 11">Mitochondrion inner membrane</location>
    </subcellularLocation>
</comment>
<evidence type="ECO:0000256" key="3">
    <source>
        <dbReference type="ARBA" id="ARBA00022448"/>
    </source>
</evidence>
<keyword evidence="3 11" id="KW-0813">Transport</keyword>
<evidence type="ECO:0000256" key="8">
    <source>
        <dbReference type="ARBA" id="ARBA00023128"/>
    </source>
</evidence>
<evidence type="ECO:0000256" key="5">
    <source>
        <dbReference type="ARBA" id="ARBA00022781"/>
    </source>
</evidence>
<dbReference type="Proteomes" id="UP000006790">
    <property type="component" value="Chromosome 8"/>
</dbReference>
<dbReference type="GO" id="GO:0065003">
    <property type="term" value="P:protein-containing complex assembly"/>
    <property type="evidence" value="ECO:0007669"/>
    <property type="project" value="EnsemblFungi"/>
</dbReference>
<name>G8JX83_ERECY</name>
<dbReference type="eggNOG" id="ENOG502SDS3">
    <property type="taxonomic scope" value="Eukaryota"/>
</dbReference>
<evidence type="ECO:0000313" key="13">
    <source>
        <dbReference type="Proteomes" id="UP000006790"/>
    </source>
</evidence>
<dbReference type="AlphaFoldDB" id="G8JX83"/>
<dbReference type="RefSeq" id="XP_003648274.1">
    <property type="nucleotide sequence ID" value="XM_003648226.1"/>
</dbReference>
<accession>G8JX83</accession>
<dbReference type="GO" id="GO:0005198">
    <property type="term" value="F:structural molecule activity"/>
    <property type="evidence" value="ECO:0007669"/>
    <property type="project" value="EnsemblFungi"/>
</dbReference>
<dbReference type="KEGG" id="erc:Ecym_8171"/>
<keyword evidence="5 11" id="KW-0375">Hydrogen ion transport</keyword>
<comment type="function">
    <text evidence="11">Subunit e, of the mitochondrial membrane ATP synthase complex (F(1)F(0) ATP synthase or Complex V) that produces ATP from ADP in the presence of a proton gradient across the membrane which is generated by electron transport complexes of the respiratory chain. ATP synthase complex consist of a soluble F(1) head domain - the catalytic core - and a membrane F(1) domain - the membrane proton channel. These two domains are linked by a central stalk rotating inside the F(1) region and a stationary peripheral stalk. During catalysis, ATP synthesis in the catalytic domain of F(1) is coupled via a rotary mechanism of the central stalk subunits to proton translocation. In vivo, can only synthesize ATP although its ATP hydrolase activity can be activated artificially in vitro. Part of the complex F(0) domain.</text>
</comment>
<gene>
    <name evidence="12" type="ordered locus">Ecym_8171</name>
</gene>
<evidence type="ECO:0000256" key="2">
    <source>
        <dbReference type="ARBA" id="ARBA00007333"/>
    </source>
</evidence>
<dbReference type="InterPro" id="IPR008386">
    <property type="entry name" value="ATP_synth_F0_esu_mt"/>
</dbReference>
<keyword evidence="6 11" id="KW-0999">Mitochondrion inner membrane</keyword>
<evidence type="ECO:0000256" key="4">
    <source>
        <dbReference type="ARBA" id="ARBA00022547"/>
    </source>
</evidence>
<dbReference type="GO" id="GO:0005743">
    <property type="term" value="C:mitochondrial inner membrane"/>
    <property type="evidence" value="ECO:0007669"/>
    <property type="project" value="UniProtKB-SubCell"/>
</dbReference>
<sequence>MSTLNVLRYTALGLGIVFGLKNDWALQGAAKENAESKKLARQLALVNEAKKEYARLSSSKDVEQKTSSSSVKVDFEDPNLDFGAAILSAVDSLKH</sequence>
<evidence type="ECO:0000313" key="12">
    <source>
        <dbReference type="EMBL" id="AET41457.1"/>
    </source>
</evidence>
<protein>
    <recommendedName>
        <fullName evidence="11">ATP synthase F(0) complex subunit e, mitochondrial</fullName>
    </recommendedName>
</protein>
<keyword evidence="10 11" id="KW-0066">ATP synthesis</keyword>